<evidence type="ECO:0000259" key="1">
    <source>
        <dbReference type="SMART" id="SM00089"/>
    </source>
</evidence>
<accession>A0A316X1R5</accession>
<dbReference type="InterPro" id="IPR013783">
    <property type="entry name" value="Ig-like_fold"/>
</dbReference>
<dbReference type="InterPro" id="IPR022409">
    <property type="entry name" value="PKD/Chitinase_dom"/>
</dbReference>
<proteinExistence type="predicted"/>
<dbReference type="SUPFAM" id="SSF75011">
    <property type="entry name" value="3-carboxy-cis,cis-mucoante lactonizing enzyme"/>
    <property type="match status" value="1"/>
</dbReference>
<dbReference type="Pfam" id="PF21959">
    <property type="entry name" value="DUF6923"/>
    <property type="match status" value="1"/>
</dbReference>
<feature type="domain" description="PKD/Chitinase" evidence="1">
    <location>
        <begin position="349"/>
        <end position="425"/>
    </location>
</feature>
<dbReference type="Pfam" id="PF20009">
    <property type="entry name" value="GEVED"/>
    <property type="match status" value="1"/>
</dbReference>
<keyword evidence="3" id="KW-1185">Reference proteome</keyword>
<protein>
    <recommendedName>
        <fullName evidence="1">PKD/Chitinase domain-containing protein</fullName>
    </recommendedName>
</protein>
<dbReference type="SUPFAM" id="SSF63829">
    <property type="entry name" value="Calcium-dependent phosphotriesterase"/>
    <property type="match status" value="1"/>
</dbReference>
<dbReference type="Proteomes" id="UP000236182">
    <property type="component" value="Unassembled WGS sequence"/>
</dbReference>
<reference evidence="2" key="1">
    <citation type="submission" date="2018-04" db="EMBL/GenBank/DDBJ databases">
        <title>Draft Genome Sequences of Chryseobacterium lactis NCTC11390T isolated from milk, Chryseobacterium oncorhynchi 701B-08T from rainbow trout, and Chryseobacterium viscerum 687B-08T from diseased fish.</title>
        <authorList>
            <person name="Jeong J.-J."/>
            <person name="Lee Y.J."/>
            <person name="Pathiraja D."/>
            <person name="Park B."/>
            <person name="Choi I.-G."/>
            <person name="Kim K.D."/>
        </authorList>
    </citation>
    <scope>NUCLEOTIDE SEQUENCE [LARGE SCALE GENOMIC DNA]</scope>
    <source>
        <strain evidence="2">701B-08</strain>
    </source>
</reference>
<evidence type="ECO:0000313" key="3">
    <source>
        <dbReference type="Proteomes" id="UP000236182"/>
    </source>
</evidence>
<feature type="domain" description="PKD/Chitinase" evidence="1">
    <location>
        <begin position="428"/>
        <end position="504"/>
    </location>
</feature>
<dbReference type="Gene3D" id="2.60.40.10">
    <property type="entry name" value="Immunoglobulins"/>
    <property type="match status" value="4"/>
</dbReference>
<name>A0A316X1R5_9FLAO</name>
<dbReference type="InterPro" id="IPR054215">
    <property type="entry name" value="DUF6923"/>
</dbReference>
<sequence length="1481" mass="151851">MNLDAQCTAERITNPNLVGGPSFNWSGTGWDLSNPDVSSYSAGGGIIFRRDSQQNNNLSQTINNVNPQGNTSPVFTLQVGPYDSAPATLSQPMTFEMSYAGTLYMRISTQYGVSASAAVTYFNGASGSHSTVPMLPSGTSSGVTATMTVMLPSNVTNSGSLNFRYNTTTGIPGDDITLRSVSLTTTIVTPTPTISAGGATTFCTGGSVILTSSSTTGNQWYKDGAIISGATAQTYTATTSGTYTVIVTTGGCASSPSTGTVVTVNPIPPTPTISAGGATTFCAGGSVILTSSSATGNQWYKDGSIIPGATAQSYIFNTSGTYTVIVTTSGCSSAASAGTTVTVNPTPATPSISAGGPTTFCTGGSVVLTSSSTTGNQWYRNGSIIPGATAQSYIFNTSGTYTVIVTTGGCSSAASAGTTVTVNSIPPTPTISAGGPTTFCTGGSVVLTSSSATGNQWYKDGSIIPGATAQSYIFNTSGTYTVIVTTSGCSSSASAGTTVTVNSIPPQLNVTAGGPTALCTGGSVQLTADYNTTGAYQWYRNGTIIPGAIFYQYTATTAGTYTVTRELGGCTSPASAGVNVTVNICQPNFGNCSAKMFLTRVVSGVSTLYEVNYATTPFTYTSLGTGTLPLNAMVFNPLDNYLYGLYYGGAILGGYNHLIRIGSDGSTVDLGSVSGVDAFTSHDNGAISPSGDFYVIGGNSFNELYKINIATRTATTINMNMGVQAADIAWYNGLLYGIDNGKLVSINPVSGIVTIVGNSSPSIGAVAVWSFNNALYVTNGSIMYIIDPATGAATVASSAPPEAAGDGASCPTASIKLDTDLSVTKTNTPASGANDQANDTYIPGEIRKYTVVVSNSATGFGAQNITVNDPVPAGINAATVSWKCTPTSGGAVCGAAIGTGALNDTGLALPPGAVATYEITMTVPTTFTGALTNIVSITPPSNINDTNATNNTATDTDVMPYNCSGKIYSLDNNGEIKAFTNPVSSGALGAVINTTPYPVATTEANALGYSNLTGKFYYVQTQGGAVANNTFVSYDPIANTYQTLAGTNGFIYRGTVTNDGTGYYAITQGNTLKYYNISANTWTIITNNYVDQNGNNLNTIMSTYNGGDIAMDGNGDLWILAGTVSSPTAYIFRVKNTVPTTSLGATPLVLEQIAKQDIGNSPNGIAFSAAGELLITNASTLFKMNNNFSIVSIGPVTNGASGDLASCAYPIPFAISDFGDAPDTYKTVLASNGAQHTVSLYDATNNTSALMIGSKIDLENDGFPNANANGDDTNNINDENSVTLPVLTTVDTSYSITVPVVNSTGVGANIKAWIDFNKNGIFDAAESVTAVVANGATSVTLTWTALSGLTLGDTYYRIRIAKVSSEIANPTGVAVGGEVEDGKITISAPSYCTKPGDFSLAGIPTKMGITTQTKLTGWPENVPNGHITLESKESGFVITRVAQSSAVTDPKEGMIVYDIAAQCVKLYNGTAWKCIQRSCNN</sequence>
<organism evidence="2 3">
    <name type="scientific">Chryseobacterium oncorhynchi</name>
    <dbReference type="NCBI Taxonomy" id="741074"/>
    <lineage>
        <taxon>Bacteria</taxon>
        <taxon>Pseudomonadati</taxon>
        <taxon>Bacteroidota</taxon>
        <taxon>Flavobacteriia</taxon>
        <taxon>Flavobacteriales</taxon>
        <taxon>Weeksellaceae</taxon>
        <taxon>Chryseobacterium group</taxon>
        <taxon>Chryseobacterium</taxon>
    </lineage>
</organism>
<dbReference type="SMART" id="SM00089">
    <property type="entry name" value="PKD"/>
    <property type="match status" value="3"/>
</dbReference>
<dbReference type="InterPro" id="IPR045474">
    <property type="entry name" value="GEVED"/>
</dbReference>
<comment type="caution">
    <text evidence="2">The sequence shown here is derived from an EMBL/GenBank/DDBJ whole genome shotgun (WGS) entry which is preliminary data.</text>
</comment>
<feature type="domain" description="PKD/Chitinase" evidence="1">
    <location>
        <begin position="261"/>
        <end position="346"/>
    </location>
</feature>
<gene>
    <name evidence="2" type="ORF">C1638_004125</name>
</gene>
<dbReference type="EMBL" id="PPEI02000001">
    <property type="protein sequence ID" value="PWN67792.1"/>
    <property type="molecule type" value="Genomic_DNA"/>
</dbReference>
<evidence type="ECO:0000313" key="2">
    <source>
        <dbReference type="EMBL" id="PWN67792.1"/>
    </source>
</evidence>